<dbReference type="STRING" id="27349.A0A0L6VTT9"/>
<dbReference type="PANTHER" id="PTHR42782:SF2">
    <property type="entry name" value="3-OXOACYL-[ACYL-CARRIER-PROTEIN] SYNTHASE-LIKE PROTEIN"/>
    <property type="match status" value="1"/>
</dbReference>
<dbReference type="VEuPathDB" id="FungiDB:VP01_10659g1"/>
<dbReference type="InterPro" id="IPR007402">
    <property type="entry name" value="DUF455"/>
</dbReference>
<sequence>METFTLAIQMEQQIGLSSQYNLSPNVQSWSAYLCVYLKKYEMRIRTTESRCRKTAKLYPITGATPTGIAVNLTRHAVGLFRKGDIPILAPTTAPKEFSLPPDTPCRESVHTVRPGDVAKRGQGGSIANRTKLLHALANIESWAIDLAWDIITRFARGK</sequence>
<proteinExistence type="predicted"/>
<comment type="caution">
    <text evidence="1">The sequence shown here is derived from an EMBL/GenBank/DDBJ whole genome shotgun (WGS) entry which is preliminary data.</text>
</comment>
<dbReference type="Proteomes" id="UP000037035">
    <property type="component" value="Unassembled WGS sequence"/>
</dbReference>
<dbReference type="PANTHER" id="PTHR42782">
    <property type="entry name" value="SI:CH73-314G15.3"/>
    <property type="match status" value="1"/>
</dbReference>
<feature type="non-terminal residue" evidence="1">
    <location>
        <position position="158"/>
    </location>
</feature>
<reference evidence="1 2" key="1">
    <citation type="submission" date="2015-08" db="EMBL/GenBank/DDBJ databases">
        <title>Next Generation Sequencing and Analysis of the Genome of Puccinia sorghi L Schw, the Causal Agent of Maize Common Rust.</title>
        <authorList>
            <person name="Rochi L."/>
            <person name="Burguener G."/>
            <person name="Darino M."/>
            <person name="Turjanski A."/>
            <person name="Kreff E."/>
            <person name="Dieguez M.J."/>
            <person name="Sacco F."/>
        </authorList>
    </citation>
    <scope>NUCLEOTIDE SEQUENCE [LARGE SCALE GENOMIC DNA]</scope>
    <source>
        <strain evidence="1 2">RO10H11247</strain>
    </source>
</reference>
<keyword evidence="2" id="KW-1185">Reference proteome</keyword>
<dbReference type="AlphaFoldDB" id="A0A0L6VTT9"/>
<evidence type="ECO:0000313" key="1">
    <source>
        <dbReference type="EMBL" id="KNZ64118.1"/>
    </source>
</evidence>
<evidence type="ECO:0000313" key="2">
    <source>
        <dbReference type="Proteomes" id="UP000037035"/>
    </source>
</evidence>
<dbReference type="OrthoDB" id="426882at2759"/>
<accession>A0A0L6VTT9</accession>
<name>A0A0L6VTT9_9BASI</name>
<gene>
    <name evidence="1" type="ORF">VP01_10659g1</name>
</gene>
<dbReference type="EMBL" id="LAVV01000731">
    <property type="protein sequence ID" value="KNZ64118.1"/>
    <property type="molecule type" value="Genomic_DNA"/>
</dbReference>
<protein>
    <submittedName>
        <fullName evidence="1">Uncharacterized protein</fullName>
    </submittedName>
</protein>
<dbReference type="Pfam" id="PF04305">
    <property type="entry name" value="DUF455"/>
    <property type="match status" value="1"/>
</dbReference>
<organism evidence="1 2">
    <name type="scientific">Puccinia sorghi</name>
    <dbReference type="NCBI Taxonomy" id="27349"/>
    <lineage>
        <taxon>Eukaryota</taxon>
        <taxon>Fungi</taxon>
        <taxon>Dikarya</taxon>
        <taxon>Basidiomycota</taxon>
        <taxon>Pucciniomycotina</taxon>
        <taxon>Pucciniomycetes</taxon>
        <taxon>Pucciniales</taxon>
        <taxon>Pucciniaceae</taxon>
        <taxon>Puccinia</taxon>
    </lineage>
</organism>